<feature type="domain" description="Sodium/calcium exchanger membrane region" evidence="6">
    <location>
        <begin position="1"/>
        <end position="134"/>
    </location>
</feature>
<dbReference type="Gene3D" id="1.20.1420.30">
    <property type="entry name" value="NCX, central ion-binding region"/>
    <property type="match status" value="1"/>
</dbReference>
<feature type="transmembrane region" description="Helical" evidence="5">
    <location>
        <begin position="181"/>
        <end position="200"/>
    </location>
</feature>
<dbReference type="AlphaFoldDB" id="A0A382A267"/>
<evidence type="ECO:0000256" key="4">
    <source>
        <dbReference type="ARBA" id="ARBA00023136"/>
    </source>
</evidence>
<protein>
    <recommendedName>
        <fullName evidence="6">Sodium/calcium exchanger membrane region domain-containing protein</fullName>
    </recommendedName>
</protein>
<dbReference type="InterPro" id="IPR044880">
    <property type="entry name" value="NCX_ion-bd_dom_sf"/>
</dbReference>
<name>A0A382A267_9ZZZZ</name>
<dbReference type="PANTHER" id="PTHR10846:SF8">
    <property type="entry name" value="INNER MEMBRANE PROTEIN YRBG"/>
    <property type="match status" value="1"/>
</dbReference>
<feature type="domain" description="Sodium/calcium exchanger membrane region" evidence="6">
    <location>
        <begin position="160"/>
        <end position="297"/>
    </location>
</feature>
<feature type="transmembrane region" description="Helical" evidence="5">
    <location>
        <begin position="280"/>
        <end position="297"/>
    </location>
</feature>
<feature type="transmembrane region" description="Helical" evidence="5">
    <location>
        <begin position="29"/>
        <end position="53"/>
    </location>
</feature>
<sequence>MGAVLLYFGAEFLITGSKSIAEKFNIPPVILGITLVAFGTSLPELLVSISAILSGDPGIVVGNVVGSNIANIGLVLGITSIMIPIYFAYTNIRFDLSFLMFTTILPMFFIFFGNLVFWQGLIFLLLLFGYCLRLYQKNNIIDEEQGVKSNHGIFFISLKIIMGTVGLGLGAQIFVLGAKGIAIILGVSSLVIGMSIVALGTSLPDLATSIAAARHNQTGFVIGNIIGSNIMNIIAVLGFTLLIGPITIEFNQMVTQGTFMVILTIVLFLLMKFRGGISKFSAGILLFIYMLFLYFNFQFSLESWM</sequence>
<evidence type="ECO:0000256" key="2">
    <source>
        <dbReference type="ARBA" id="ARBA00022692"/>
    </source>
</evidence>
<keyword evidence="2 5" id="KW-0812">Transmembrane</keyword>
<keyword evidence="3 5" id="KW-1133">Transmembrane helix</keyword>
<dbReference type="GO" id="GO:0006874">
    <property type="term" value="P:intracellular calcium ion homeostasis"/>
    <property type="evidence" value="ECO:0007669"/>
    <property type="project" value="TreeGrafter"/>
</dbReference>
<feature type="transmembrane region" description="Helical" evidence="5">
    <location>
        <begin position="153"/>
        <end position="175"/>
    </location>
</feature>
<comment type="subcellular location">
    <subcellularLocation>
        <location evidence="1">Membrane</location>
        <topology evidence="1">Multi-pass membrane protein</topology>
    </subcellularLocation>
</comment>
<gene>
    <name evidence="7" type="ORF">METZ01_LOCUS147897</name>
</gene>
<dbReference type="PANTHER" id="PTHR10846">
    <property type="entry name" value="SODIUM/POTASSIUM/CALCIUM EXCHANGER"/>
    <property type="match status" value="1"/>
</dbReference>
<dbReference type="GO" id="GO:0005886">
    <property type="term" value="C:plasma membrane"/>
    <property type="evidence" value="ECO:0007669"/>
    <property type="project" value="TreeGrafter"/>
</dbReference>
<dbReference type="NCBIfam" id="TIGR00367">
    <property type="entry name" value="calcium/sodium antiporter"/>
    <property type="match status" value="1"/>
</dbReference>
<feature type="transmembrane region" description="Helical" evidence="5">
    <location>
        <begin position="221"/>
        <end position="248"/>
    </location>
</feature>
<accession>A0A382A267</accession>
<feature type="transmembrane region" description="Helical" evidence="5">
    <location>
        <begin position="65"/>
        <end position="87"/>
    </location>
</feature>
<dbReference type="GO" id="GO:0008273">
    <property type="term" value="F:calcium, potassium:sodium antiporter activity"/>
    <property type="evidence" value="ECO:0007669"/>
    <property type="project" value="TreeGrafter"/>
</dbReference>
<reference evidence="7" key="1">
    <citation type="submission" date="2018-05" db="EMBL/GenBank/DDBJ databases">
        <authorList>
            <person name="Lanie J.A."/>
            <person name="Ng W.-L."/>
            <person name="Kazmierczak K.M."/>
            <person name="Andrzejewski T.M."/>
            <person name="Davidsen T.M."/>
            <person name="Wayne K.J."/>
            <person name="Tettelin H."/>
            <person name="Glass J.I."/>
            <person name="Rusch D."/>
            <person name="Podicherti R."/>
            <person name="Tsui H.-C.T."/>
            <person name="Winkler M.E."/>
        </authorList>
    </citation>
    <scope>NUCLEOTIDE SEQUENCE</scope>
</reference>
<evidence type="ECO:0000256" key="5">
    <source>
        <dbReference type="SAM" id="Phobius"/>
    </source>
</evidence>
<evidence type="ECO:0000256" key="3">
    <source>
        <dbReference type="ARBA" id="ARBA00022989"/>
    </source>
</evidence>
<evidence type="ECO:0000256" key="1">
    <source>
        <dbReference type="ARBA" id="ARBA00004141"/>
    </source>
</evidence>
<dbReference type="Pfam" id="PF01699">
    <property type="entry name" value="Na_Ca_ex"/>
    <property type="match status" value="2"/>
</dbReference>
<dbReference type="InterPro" id="IPR004837">
    <property type="entry name" value="NaCa_Exmemb"/>
</dbReference>
<keyword evidence="4 5" id="KW-0472">Membrane</keyword>
<dbReference type="GO" id="GO:0005262">
    <property type="term" value="F:calcium channel activity"/>
    <property type="evidence" value="ECO:0007669"/>
    <property type="project" value="TreeGrafter"/>
</dbReference>
<organism evidence="7">
    <name type="scientific">marine metagenome</name>
    <dbReference type="NCBI Taxonomy" id="408172"/>
    <lineage>
        <taxon>unclassified sequences</taxon>
        <taxon>metagenomes</taxon>
        <taxon>ecological metagenomes</taxon>
    </lineage>
</organism>
<evidence type="ECO:0000259" key="6">
    <source>
        <dbReference type="Pfam" id="PF01699"/>
    </source>
</evidence>
<feature type="transmembrane region" description="Helical" evidence="5">
    <location>
        <begin position="107"/>
        <end position="132"/>
    </location>
</feature>
<evidence type="ECO:0000313" key="7">
    <source>
        <dbReference type="EMBL" id="SVA95043.1"/>
    </source>
</evidence>
<dbReference type="EMBL" id="UINC01023421">
    <property type="protein sequence ID" value="SVA95043.1"/>
    <property type="molecule type" value="Genomic_DNA"/>
</dbReference>
<proteinExistence type="predicted"/>
<dbReference type="InterPro" id="IPR004481">
    <property type="entry name" value="K/Na/Ca-exchanger"/>
</dbReference>
<feature type="transmembrane region" description="Helical" evidence="5">
    <location>
        <begin position="254"/>
        <end position="273"/>
    </location>
</feature>